<feature type="compositionally biased region" description="Basic and acidic residues" evidence="20">
    <location>
        <begin position="67"/>
        <end position="76"/>
    </location>
</feature>
<dbReference type="KEGG" id="pfp:PFL1_05220"/>
<evidence type="ECO:0000256" key="4">
    <source>
        <dbReference type="ARBA" id="ARBA00012551"/>
    </source>
</evidence>
<dbReference type="InterPro" id="IPR001650">
    <property type="entry name" value="Helicase_C-like"/>
</dbReference>
<gene>
    <name evidence="24" type="ORF">PFL1_05220</name>
</gene>
<feature type="region of interest" description="Disordered" evidence="20">
    <location>
        <begin position="357"/>
        <end position="515"/>
    </location>
</feature>
<feature type="compositionally biased region" description="Low complexity" evidence="20">
    <location>
        <begin position="365"/>
        <end position="381"/>
    </location>
</feature>
<evidence type="ECO:0000256" key="9">
    <source>
        <dbReference type="ARBA" id="ARBA00022853"/>
    </source>
</evidence>
<comment type="function">
    <text evidence="15">Catalytic component of the SWR1 complex which mediates the ATP-dependent exchange of histone H2A for the H2A variant HZT1 leading to transcriptional regulation of selected genes by chromatin remodeling.</text>
</comment>
<dbReference type="Pfam" id="PF00176">
    <property type="entry name" value="SNF2-rel_dom"/>
    <property type="match status" value="1"/>
</dbReference>
<dbReference type="InterPro" id="IPR050520">
    <property type="entry name" value="INO80/SWR1_helicase"/>
</dbReference>
<evidence type="ECO:0000256" key="6">
    <source>
        <dbReference type="ARBA" id="ARBA00022801"/>
    </source>
</evidence>
<dbReference type="InterPro" id="IPR038718">
    <property type="entry name" value="SNF2-like_sf"/>
</dbReference>
<feature type="compositionally biased region" description="Polar residues" evidence="20">
    <location>
        <begin position="134"/>
        <end position="153"/>
    </location>
</feature>
<feature type="region of interest" description="Disordered" evidence="20">
    <location>
        <begin position="1"/>
        <end position="256"/>
    </location>
</feature>
<dbReference type="SMART" id="SM00487">
    <property type="entry name" value="DEXDc"/>
    <property type="match status" value="1"/>
</dbReference>
<evidence type="ECO:0000256" key="14">
    <source>
        <dbReference type="ARBA" id="ARBA00023242"/>
    </source>
</evidence>
<feature type="compositionally biased region" description="Low complexity" evidence="20">
    <location>
        <begin position="397"/>
        <end position="413"/>
    </location>
</feature>
<feature type="compositionally biased region" description="Low complexity" evidence="20">
    <location>
        <begin position="857"/>
        <end position="871"/>
    </location>
</feature>
<feature type="domain" description="Helicase ATP-binding" evidence="21">
    <location>
        <begin position="1103"/>
        <end position="1268"/>
    </location>
</feature>
<protein>
    <recommendedName>
        <fullName evidence="16">Helicase SWR1</fullName>
        <ecNumber evidence="4">3.6.4.12</ecNumber>
    </recommendedName>
    <alternativeName>
        <fullName evidence="18">Helicase swr1</fullName>
    </alternativeName>
</protein>
<dbReference type="PROSITE" id="PS51204">
    <property type="entry name" value="HSA"/>
    <property type="match status" value="1"/>
</dbReference>
<feature type="domain" description="Helicase C-terminal" evidence="22">
    <location>
        <begin position="1685"/>
        <end position="1835"/>
    </location>
</feature>
<keyword evidence="13" id="KW-0804">Transcription</keyword>
<evidence type="ECO:0000256" key="12">
    <source>
        <dbReference type="ARBA" id="ARBA00023159"/>
    </source>
</evidence>
<name>A0A061H3C0_9BASI</name>
<dbReference type="InterPro" id="IPR027417">
    <property type="entry name" value="P-loop_NTPase"/>
</dbReference>
<evidence type="ECO:0000256" key="17">
    <source>
        <dbReference type="ARBA" id="ARBA00047995"/>
    </source>
</evidence>
<dbReference type="PROSITE" id="PS51194">
    <property type="entry name" value="HELICASE_CTER"/>
    <property type="match status" value="1"/>
</dbReference>
<comment type="subunit">
    <text evidence="3">Component of the SWR1 chromatin-remodeling complex.</text>
</comment>
<evidence type="ECO:0000256" key="2">
    <source>
        <dbReference type="ARBA" id="ARBA00009220"/>
    </source>
</evidence>
<evidence type="ECO:0000256" key="18">
    <source>
        <dbReference type="ARBA" id="ARBA00074297"/>
    </source>
</evidence>
<dbReference type="Gene3D" id="3.40.50.10810">
    <property type="entry name" value="Tandem AAA-ATPase domain"/>
    <property type="match status" value="1"/>
</dbReference>
<dbReference type="GO" id="GO:0003677">
    <property type="term" value="F:DNA binding"/>
    <property type="evidence" value="ECO:0007669"/>
    <property type="project" value="UniProtKB-KW"/>
</dbReference>
<dbReference type="Gene3D" id="1.20.120.850">
    <property type="entry name" value="SWI2/SNF2 ATPases, N-terminal domain"/>
    <property type="match status" value="1"/>
</dbReference>
<feature type="compositionally biased region" description="Acidic residues" evidence="20">
    <location>
        <begin position="1021"/>
        <end position="1033"/>
    </location>
</feature>
<evidence type="ECO:0000313" key="25">
    <source>
        <dbReference type="Proteomes" id="UP000053664"/>
    </source>
</evidence>
<dbReference type="SMART" id="SM00573">
    <property type="entry name" value="HSA"/>
    <property type="match status" value="1"/>
</dbReference>
<feature type="compositionally biased region" description="Acidic residues" evidence="20">
    <location>
        <begin position="1962"/>
        <end position="1983"/>
    </location>
</feature>
<proteinExistence type="inferred from homology"/>
<dbReference type="EMBL" id="KE361640">
    <property type="protein sequence ID" value="EPQ27297.1"/>
    <property type="molecule type" value="Genomic_DNA"/>
</dbReference>
<dbReference type="InterPro" id="IPR014001">
    <property type="entry name" value="Helicase_ATP-bd"/>
</dbReference>
<dbReference type="PROSITE" id="PS51192">
    <property type="entry name" value="HELICASE_ATP_BIND_1"/>
    <property type="match status" value="1"/>
</dbReference>
<keyword evidence="12" id="KW-0010">Activator</keyword>
<evidence type="ECO:0000259" key="22">
    <source>
        <dbReference type="PROSITE" id="PS51194"/>
    </source>
</evidence>
<evidence type="ECO:0000256" key="16">
    <source>
        <dbReference type="ARBA" id="ARBA00040599"/>
    </source>
</evidence>
<organism evidence="24 25">
    <name type="scientific">Pseudozyma flocculosa PF-1</name>
    <dbReference type="NCBI Taxonomy" id="1277687"/>
    <lineage>
        <taxon>Eukaryota</taxon>
        <taxon>Fungi</taxon>
        <taxon>Dikarya</taxon>
        <taxon>Basidiomycota</taxon>
        <taxon>Ustilaginomycotina</taxon>
        <taxon>Ustilaginomycetes</taxon>
        <taxon>Ustilaginales</taxon>
        <taxon>Ustilaginaceae</taxon>
        <taxon>Pseudozyma</taxon>
    </lineage>
</organism>
<evidence type="ECO:0000256" key="20">
    <source>
        <dbReference type="SAM" id="MobiDB-lite"/>
    </source>
</evidence>
<dbReference type="CDD" id="cd18793">
    <property type="entry name" value="SF2_C_SNF"/>
    <property type="match status" value="1"/>
</dbReference>
<evidence type="ECO:0000256" key="5">
    <source>
        <dbReference type="ARBA" id="ARBA00022741"/>
    </source>
</evidence>
<feature type="compositionally biased region" description="Acidic residues" evidence="20">
    <location>
        <begin position="902"/>
        <end position="911"/>
    </location>
</feature>
<evidence type="ECO:0000256" key="10">
    <source>
        <dbReference type="ARBA" id="ARBA00023015"/>
    </source>
</evidence>
<dbReference type="GO" id="GO:0005524">
    <property type="term" value="F:ATP binding"/>
    <property type="evidence" value="ECO:0007669"/>
    <property type="project" value="UniProtKB-KW"/>
</dbReference>
<dbReference type="PANTHER" id="PTHR45685:SF1">
    <property type="entry name" value="HELICASE SRCAP"/>
    <property type="match status" value="1"/>
</dbReference>
<evidence type="ECO:0000256" key="7">
    <source>
        <dbReference type="ARBA" id="ARBA00022806"/>
    </source>
</evidence>
<dbReference type="Proteomes" id="UP000053664">
    <property type="component" value="Unassembled WGS sequence"/>
</dbReference>
<dbReference type="Gene3D" id="3.40.50.300">
    <property type="entry name" value="P-loop containing nucleotide triphosphate hydrolases"/>
    <property type="match status" value="1"/>
</dbReference>
<evidence type="ECO:0000256" key="13">
    <source>
        <dbReference type="ARBA" id="ARBA00023163"/>
    </source>
</evidence>
<evidence type="ECO:0000256" key="8">
    <source>
        <dbReference type="ARBA" id="ARBA00022840"/>
    </source>
</evidence>
<dbReference type="OrthoDB" id="372624at2759"/>
<dbReference type="GO" id="GO:0006338">
    <property type="term" value="P:chromatin remodeling"/>
    <property type="evidence" value="ECO:0007669"/>
    <property type="project" value="TreeGrafter"/>
</dbReference>
<dbReference type="FunFam" id="3.40.50.10810:FF:000005">
    <property type="entry name" value="Photoperiod-independent early flowering 1"/>
    <property type="match status" value="1"/>
</dbReference>
<feature type="compositionally biased region" description="Low complexity" evidence="20">
    <location>
        <begin position="1941"/>
        <end position="1951"/>
    </location>
</feature>
<dbReference type="GeneID" id="19319317"/>
<comment type="catalytic activity">
    <reaction evidence="17">
        <text>ATP + H2O = ADP + phosphate + H(+)</text>
        <dbReference type="Rhea" id="RHEA:13065"/>
        <dbReference type="ChEBI" id="CHEBI:15377"/>
        <dbReference type="ChEBI" id="CHEBI:15378"/>
        <dbReference type="ChEBI" id="CHEBI:30616"/>
        <dbReference type="ChEBI" id="CHEBI:43474"/>
        <dbReference type="ChEBI" id="CHEBI:456216"/>
        <dbReference type="EC" id="3.6.4.12"/>
    </reaction>
</comment>
<keyword evidence="10" id="KW-0805">Transcription regulation</keyword>
<feature type="compositionally biased region" description="Low complexity" evidence="20">
    <location>
        <begin position="737"/>
        <end position="760"/>
    </location>
</feature>
<dbReference type="FunFam" id="1.20.120.850:FF:000009">
    <property type="entry name" value="SNF2 family helicase/ATPase (Swr1)"/>
    <property type="match status" value="1"/>
</dbReference>
<evidence type="ECO:0000256" key="19">
    <source>
        <dbReference type="SAM" id="Coils"/>
    </source>
</evidence>
<dbReference type="HOGENOM" id="CLU_000315_24_3_1"/>
<feature type="region of interest" description="Disordered" evidence="20">
    <location>
        <begin position="1841"/>
        <end position="1863"/>
    </location>
</feature>
<evidence type="ECO:0000256" key="1">
    <source>
        <dbReference type="ARBA" id="ARBA00004123"/>
    </source>
</evidence>
<dbReference type="SUPFAM" id="SSF52540">
    <property type="entry name" value="P-loop containing nucleoside triphosphate hydrolases"/>
    <property type="match status" value="2"/>
</dbReference>
<evidence type="ECO:0000256" key="15">
    <source>
        <dbReference type="ARBA" id="ARBA00037570"/>
    </source>
</evidence>
<dbReference type="InterPro" id="IPR014012">
    <property type="entry name" value="HSA_dom"/>
</dbReference>
<feature type="coiled-coil region" evidence="19">
    <location>
        <begin position="672"/>
        <end position="702"/>
    </location>
</feature>
<feature type="region of interest" description="Disordered" evidence="20">
    <location>
        <begin position="704"/>
        <end position="1082"/>
    </location>
</feature>
<keyword evidence="9" id="KW-0156">Chromatin regulator</keyword>
<dbReference type="EC" id="3.6.4.12" evidence="4"/>
<keyword evidence="6" id="KW-0378">Hydrolase</keyword>
<dbReference type="Pfam" id="PF07529">
    <property type="entry name" value="HSA"/>
    <property type="match status" value="1"/>
</dbReference>
<feature type="compositionally biased region" description="Low complexity" evidence="20">
    <location>
        <begin position="1042"/>
        <end position="1058"/>
    </location>
</feature>
<keyword evidence="19" id="KW-0175">Coiled coil</keyword>
<dbReference type="eggNOG" id="KOG0391">
    <property type="taxonomic scope" value="Eukaryota"/>
</dbReference>
<accession>A0A061H3C0</accession>
<feature type="compositionally biased region" description="Low complexity" evidence="20">
    <location>
        <begin position="1065"/>
        <end position="1082"/>
    </location>
</feature>
<sequence>MSRPSTLSGHESEPEEQATAGVGTRPSSATNPKASDGSVRSDARSRHSRRSSAEQAPASGSSLPQHAVDRDGKSDRNGSTARPHAKRRRLDADLGFSSPGPAFRIVPEDDTASSSGAESNGNGRPRRARRSVIGSGSSNKDAAQSSPVISKSRLQPIASVANPRKASPAKADSTSGRDGGHPARGRSRSSALGSANAPEAALRNGRAPPTDLRDEVADEPDDALASDNDGKDPGASATPLAVDRGPRTRITPITASTAQRPFDEILALRRQERLQASQEALEDVHDDHDMLVRELFHLVKFVTLIGYDPEVAKQDRSDVFSQFQQEHDLRFALEADGAGPSGSRGGRVTRRGVNARLEGLSLKRAQPPATPVATAATEQPTSSTSKRRESSARLSRRSASLAFDDADDSAGSAEPGPSTGGKRKANHRDGESKKQGRARTSANGRIVELADSPSTARDRRSSFGKKGKARRRDDGAGPPLDDDLDEFIRRHRQPRALPDTPPPIRALAPQHIPQPPAFRGSVCDLWASFRYVDDEELDPRQADEAEQELLEAYLRVDRGRRSGLMALDDGEGHLAHLRPHKAPRSRDRQDHLLEAMVSMSQQMRQNHKQRITLAKRVSRMVAAYWDRQSGSSERERRAEERRLRALAKWTVREVAKQWRLAANVVRARKAAREKAEKDKLDKEQLNAILEKSTQMLQKQHEEMARMDLGSSSSDSERSFYDVDEEEEEELEGDDGAGTDTDAGSQTGSESEAVSVVSAGSRLSIKSGGDGGRRLVEMLDNEETGRFTTPSPAPAIEEQATEARDEPPSLRGLDVTSGQEDSLSAVDEADNPSVGAMDRDDAADAPARRTPRTRRSTRSASLASSSAATGPATPDPDGEDVDFSAVDPEAAAEDEELERKMWEEDEADDSEDAGLAADADVPIEELLKRYGYGNGGEGTESVDATEDEEEGGENKEVAAAADTAAKQDLDITAADEPADAMSGIETPPLPTQSGGPPDDDSIRAEMAPTARTKTESIASDVESADEDEDEDEGEGEKAGEGAGAAAARSRSMTRASSSSVLHTPDRANSASASASGAGTGRSRQPFLLRGQLRPYQQIGFEWLAGLYANGVNGILADEMGLGKTIQTIALLAHLACDRGVWGPHLVVAPTSVMLNWEVEFKKFLPGFKILSYFGSQRERKEKRVGWNTENAFNVCITSYQLVLADQHIFRRKPWVYLVLDEAHHIKNFRSQRWQTLLGFNSQRRLLLTGTPLQNNLMDLWSLMYFLMPHGVADLPGGGAFASMKDFQERFSRPLDRAIEGGGAAAMDDEMRAMIHKLHTVLRPYLLRRLKSEVERELPSKYEHVIRCRLSKRQRFLYNDFMSRAKTRESLASGNYLSIINCLMQLRKVCNHPDLFEVRPIVTSFAMQRSAVADYEVKELLVRRRLLQQQQQQQQQTPSMQLPGRQGVPLDRVDLDAIGLRITAHEEEAHLTPILSRNLRRLDASRKLPFFREPARPRLTAGGVVGGDDGNDAKTETEAAARDAEIDTWSLDGFRRTLAQKRHRAEVERWNHAAYVNHLRCLRRPIYGKSVISLVRKLGEGGRLLPLEAVEADRRGFLDRCDNVSRLVVSNAARVESLQPTIDRFAFVTPRAVAVDMPRYALPGLTPALDARLADPRFDTLHPVAVKLHIAFPDASLLQYDCGKLQQLDVLMRRLKEGGHRILIFTQMTKVLDILEAFLNHHGYRYLRLDGATKVEQRQALTEKFNRDLRISAFILSTRSGGLGINLTGADTVLFYDLDWNAAIEAQCMDRAHRIGQTRDVHIYRFVSEHTIEENMLRKANQKRQLDSVVIQEGDFTTEKLVDQLGGTRGSGGAGAGAGGGGRERIGWRDMLDDDGAIEGVKVQLQGDGNGAGGAGGGSGIIDDERALAEVEDEEDRIAANQAREEMGMDQLDFGDEGKRISAKAAETGAAAATDSRQLSETPADGDEADDGEDEGDDDEDEGGTIDEYMLRFVEADWDHFA</sequence>
<dbReference type="InterPro" id="IPR049730">
    <property type="entry name" value="SNF2/RAD54-like_C"/>
</dbReference>
<evidence type="ECO:0000259" key="23">
    <source>
        <dbReference type="PROSITE" id="PS51204"/>
    </source>
</evidence>
<dbReference type="RefSeq" id="XP_007880940.1">
    <property type="nucleotide sequence ID" value="XM_007882749.1"/>
</dbReference>
<keyword evidence="7" id="KW-0347">Helicase</keyword>
<feature type="compositionally biased region" description="Gly residues" evidence="20">
    <location>
        <begin position="1845"/>
        <end position="1859"/>
    </location>
</feature>
<keyword evidence="11" id="KW-0238">DNA-binding</keyword>
<evidence type="ECO:0000256" key="3">
    <source>
        <dbReference type="ARBA" id="ARBA00011826"/>
    </source>
</evidence>
<dbReference type="InterPro" id="IPR000330">
    <property type="entry name" value="SNF2_N"/>
</dbReference>
<keyword evidence="8" id="KW-0067">ATP-binding</keyword>
<dbReference type="GO" id="GO:0016887">
    <property type="term" value="F:ATP hydrolysis activity"/>
    <property type="evidence" value="ECO:0007669"/>
    <property type="project" value="TreeGrafter"/>
</dbReference>
<evidence type="ECO:0000313" key="24">
    <source>
        <dbReference type="EMBL" id="EPQ27297.1"/>
    </source>
</evidence>
<reference evidence="24 25" key="1">
    <citation type="journal article" date="2013" name="Plant Cell">
        <title>The transition from a phytopathogenic smut ancestor to an anamorphic biocontrol agent deciphered by comparative whole-genome analysis.</title>
        <authorList>
            <person name="Lefebvre F."/>
            <person name="Joly D.L."/>
            <person name="Labbe C."/>
            <person name="Teichmann B."/>
            <person name="Linning R."/>
            <person name="Belzile F."/>
            <person name="Bakkeren G."/>
            <person name="Belanger R.R."/>
        </authorList>
    </citation>
    <scope>NUCLEOTIDE SEQUENCE [LARGE SCALE GENOMIC DNA]</scope>
    <source>
        <strain evidence="24 25">PF-1</strain>
    </source>
</reference>
<feature type="compositionally biased region" description="Acidic residues" evidence="20">
    <location>
        <begin position="721"/>
        <end position="736"/>
    </location>
</feature>
<feature type="compositionally biased region" description="Low complexity" evidence="20">
    <location>
        <begin position="112"/>
        <end position="123"/>
    </location>
</feature>
<evidence type="ECO:0000259" key="21">
    <source>
        <dbReference type="PROSITE" id="PS51192"/>
    </source>
</evidence>
<dbReference type="GO" id="GO:0042393">
    <property type="term" value="F:histone binding"/>
    <property type="evidence" value="ECO:0007669"/>
    <property type="project" value="TreeGrafter"/>
</dbReference>
<keyword evidence="5" id="KW-0547">Nucleotide-binding</keyword>
<dbReference type="CDD" id="cd18003">
    <property type="entry name" value="DEXQc_SRCAP"/>
    <property type="match status" value="1"/>
</dbReference>
<evidence type="ECO:0000256" key="11">
    <source>
        <dbReference type="ARBA" id="ARBA00023125"/>
    </source>
</evidence>
<feature type="domain" description="HSA" evidence="23">
    <location>
        <begin position="576"/>
        <end position="648"/>
    </location>
</feature>
<comment type="similarity">
    <text evidence="2">Belongs to the SNF2/RAD54 helicase family. SWR1 subfamily.</text>
</comment>
<dbReference type="GO" id="GO:0000812">
    <property type="term" value="C:Swr1 complex"/>
    <property type="evidence" value="ECO:0007669"/>
    <property type="project" value="TreeGrafter"/>
</dbReference>
<comment type="subcellular location">
    <subcellularLocation>
        <location evidence="1">Nucleus</location>
    </subcellularLocation>
</comment>
<keyword evidence="14" id="KW-0539">Nucleus</keyword>
<dbReference type="GO" id="GO:0003678">
    <property type="term" value="F:DNA helicase activity"/>
    <property type="evidence" value="ECO:0007669"/>
    <property type="project" value="UniProtKB-EC"/>
</dbReference>
<feature type="region of interest" description="Disordered" evidence="20">
    <location>
        <begin position="1935"/>
        <end position="1985"/>
    </location>
</feature>
<feature type="compositionally biased region" description="Low complexity" evidence="20">
    <location>
        <begin position="188"/>
        <end position="197"/>
    </location>
</feature>
<dbReference type="Pfam" id="PF00271">
    <property type="entry name" value="Helicase_C"/>
    <property type="match status" value="1"/>
</dbReference>
<dbReference type="SMART" id="SM00490">
    <property type="entry name" value="HELICc"/>
    <property type="match status" value="1"/>
</dbReference>
<dbReference type="PANTHER" id="PTHR45685">
    <property type="entry name" value="HELICASE SRCAP-RELATED"/>
    <property type="match status" value="1"/>
</dbReference>